<reference evidence="1" key="1">
    <citation type="submission" date="2018-06" db="EMBL/GenBank/DDBJ databases">
        <authorList>
            <person name="Zhirakovskaya E."/>
        </authorList>
    </citation>
    <scope>NUCLEOTIDE SEQUENCE</scope>
</reference>
<dbReference type="EMBL" id="UOET01000439">
    <property type="protein sequence ID" value="VAW29875.1"/>
    <property type="molecule type" value="Genomic_DNA"/>
</dbReference>
<organism evidence="1">
    <name type="scientific">hydrothermal vent metagenome</name>
    <dbReference type="NCBI Taxonomy" id="652676"/>
    <lineage>
        <taxon>unclassified sequences</taxon>
        <taxon>metagenomes</taxon>
        <taxon>ecological metagenomes</taxon>
    </lineage>
</organism>
<accession>A0A3B0UFU1</accession>
<proteinExistence type="predicted"/>
<feature type="non-terminal residue" evidence="1">
    <location>
        <position position="1"/>
    </location>
</feature>
<sequence>ALAFTACQKDNTGPENKITDTQLTPQQVRQVALMKEASLAIGKTIKNSEARNYLVTLVRVKNDNSEAISMAALLGDQANITKYEKDLLAKGFKQRNKAVLDKSFFAKSLLNTIYNNPAKYPMLSKNLPHEKSSASTIDELNALRKELASQNLEIYLPYEKDFDWDKISSVTVTWHPLVRDTWNVGNLIALSSLKSAEAEPVSRVDDNYAADNPTVVVRPINNADYVNIIAPGGGNGGGNGGGSGGGTGTTFQWVTSNLDYTKVPEIDVLVTYIPKLRLRQNYRDFFGGSSHVMIYRVFGKLKFDSKGYFVPSTNSDPYLGTFIFTRRDVKYGHWKDENITFDDNWQEHKNTEQFVVVSVQGLLYHAASLTIKGDVKVGYDVAKKKATFEPKIDVAFTLSLTGHKNVLKYNNYISRRSALATITGKPDPWRIMDDGHYYNIKSADQLDYYYKFYWEHVAK</sequence>
<protein>
    <submittedName>
        <fullName evidence="1">Uncharacterized protein</fullName>
    </submittedName>
</protein>
<evidence type="ECO:0000313" key="1">
    <source>
        <dbReference type="EMBL" id="VAW29875.1"/>
    </source>
</evidence>
<dbReference type="AlphaFoldDB" id="A0A3B0UFU1"/>
<gene>
    <name evidence="1" type="ORF">MNBD_BACTEROID07-588</name>
</gene>
<name>A0A3B0UFU1_9ZZZZ</name>